<dbReference type="EC" id="2.7.13.3" evidence="2"/>
<evidence type="ECO:0000256" key="7">
    <source>
        <dbReference type="SAM" id="Phobius"/>
    </source>
</evidence>
<keyword evidence="3" id="KW-0597">Phosphoprotein</keyword>
<dbReference type="GO" id="GO:0004721">
    <property type="term" value="F:phosphoprotein phosphatase activity"/>
    <property type="evidence" value="ECO:0007669"/>
    <property type="project" value="TreeGrafter"/>
</dbReference>
<evidence type="ECO:0000313" key="10">
    <source>
        <dbReference type="Proteomes" id="UP000235547"/>
    </source>
</evidence>
<dbReference type="SMART" id="SM01080">
    <property type="entry name" value="CHASE2"/>
    <property type="match status" value="1"/>
</dbReference>
<evidence type="ECO:0000256" key="6">
    <source>
        <dbReference type="ARBA" id="ARBA00023012"/>
    </source>
</evidence>
<evidence type="ECO:0000256" key="3">
    <source>
        <dbReference type="ARBA" id="ARBA00022553"/>
    </source>
</evidence>
<feature type="transmembrane region" description="Helical" evidence="7">
    <location>
        <begin position="12"/>
        <end position="33"/>
    </location>
</feature>
<dbReference type="OrthoDB" id="9806704at2"/>
<reference evidence="9 10" key="1">
    <citation type="submission" date="2018-01" db="EMBL/GenBank/DDBJ databases">
        <title>Halomonas endophytica sp. nov., isolated from storage liquid in the stems of Populus euphratica.</title>
        <authorList>
            <person name="Chen C."/>
        </authorList>
    </citation>
    <scope>NUCLEOTIDE SEQUENCE [LARGE SCALE GENOMIC DNA]</scope>
    <source>
        <strain evidence="9 10">BZ-SZ-XJ27</strain>
    </source>
</reference>
<feature type="transmembrane region" description="Helical" evidence="7">
    <location>
        <begin position="331"/>
        <end position="349"/>
    </location>
</feature>
<organism evidence="9 10">
    <name type="scientific">Halomonas urumqiensis</name>
    <dbReference type="NCBI Taxonomy" id="1684789"/>
    <lineage>
        <taxon>Bacteria</taxon>
        <taxon>Pseudomonadati</taxon>
        <taxon>Pseudomonadota</taxon>
        <taxon>Gammaproteobacteria</taxon>
        <taxon>Oceanospirillales</taxon>
        <taxon>Halomonadaceae</taxon>
        <taxon>Halomonas</taxon>
    </lineage>
</organism>
<dbReference type="SUPFAM" id="SSF55874">
    <property type="entry name" value="ATPase domain of HSP90 chaperone/DNA topoisomerase II/histidine kinase"/>
    <property type="match status" value="1"/>
</dbReference>
<proteinExistence type="predicted"/>
<dbReference type="InterPro" id="IPR017181">
    <property type="entry name" value="Sig_transdc_His_kin_CHASE2"/>
</dbReference>
<keyword evidence="5" id="KW-0418">Kinase</keyword>
<dbReference type="CDD" id="cd00082">
    <property type="entry name" value="HisKA"/>
    <property type="match status" value="1"/>
</dbReference>
<dbReference type="Pfam" id="PF05226">
    <property type="entry name" value="CHASE2"/>
    <property type="match status" value="1"/>
</dbReference>
<dbReference type="FunFam" id="3.30.565.10:FF:000006">
    <property type="entry name" value="Sensor histidine kinase WalK"/>
    <property type="match status" value="1"/>
</dbReference>
<dbReference type="RefSeq" id="WP_102588458.1">
    <property type="nucleotide sequence ID" value="NZ_BNAE01000001.1"/>
</dbReference>
<feature type="transmembrane region" description="Helical" evidence="7">
    <location>
        <begin position="307"/>
        <end position="324"/>
    </location>
</feature>
<dbReference type="Pfam" id="PF02518">
    <property type="entry name" value="HATPase_c"/>
    <property type="match status" value="1"/>
</dbReference>
<feature type="domain" description="Histidine kinase" evidence="8">
    <location>
        <begin position="558"/>
        <end position="771"/>
    </location>
</feature>
<dbReference type="PROSITE" id="PS50109">
    <property type="entry name" value="HIS_KIN"/>
    <property type="match status" value="1"/>
</dbReference>
<protein>
    <recommendedName>
        <fullName evidence="2">histidine kinase</fullName>
        <ecNumber evidence="2">2.7.13.3</ecNumber>
    </recommendedName>
</protein>
<dbReference type="SUPFAM" id="SSF47384">
    <property type="entry name" value="Homodimeric domain of signal transducing histidine kinase"/>
    <property type="match status" value="1"/>
</dbReference>
<keyword evidence="7" id="KW-0472">Membrane</keyword>
<keyword evidence="10" id="KW-1185">Reference proteome</keyword>
<sequence>MSTLARRDRTLYRRFLGVWCLLLVVLLPATWWLHHESRPFTDDYLYDWLLSWHAEPASPDILLVNIDERSLARLGRWPWSRSTHARLLDRLRAGGARAVAFDVLFLEPSQDPEEDRAFAAAIERHGGVFLPLTTHSSIAGVPGGVTLPIEPLRLAATGLGHIDVQVDRDGVVRNIELEKQLESVRLPQLMLRLHEWLEAQGVVSSEATANASTPPWRERDSSRVRIPYRGHAGHYASVPYASVLAGEVPASLLEGRIVLVGMTALGMGDRYAVSLLGQGVMPGVEIQAQLLDALRDRTFILEVDRKLGAWMACLPALALLLALLIGRFRYLARWGAAIGFATLLGVGGAMTLGWWWPPTVSLLGLVVVVVLFSWRSQAEALSWFQHELKSLSYSPDVLPDHYDIERDQWGGRLQQKLLALDHALQRLKDARCFITDAMNSLPVAVFITSETGDVLLSNRLAQELRATEFSRPLANIETLLAAMLNRAEGTTTRPGGWNEHLGDLHGQICIDSRQHCFRIEVSALRTSAGQVGGVWLLGFVDLTVEVRAEEQRSQMLRFLSHDLKSPQTSALALIDLQRNPRTSLPPTLFHERLEQRIRTALLLTDDFIQITRLESFQFEFRFVLLEDVLLEVLDQALPLARTRGIHLESHMKDDSGGPVMGERSYLSRAIYNLVENAIKYSEQGDRVDVSIYQCEQSVMLEVSDEGLGIEREALPYIFESYRRSHTDEVASGYGLGLALVKTVLERHGGGVNCESQQGKGSRFWITLPRCEDIDVEDEEDMVTGAERDRID</sequence>
<evidence type="ECO:0000256" key="2">
    <source>
        <dbReference type="ARBA" id="ARBA00012438"/>
    </source>
</evidence>
<accession>A0A2N7UGZ3</accession>
<dbReference type="AlphaFoldDB" id="A0A2N7UGZ3"/>
<dbReference type="InterPro" id="IPR007890">
    <property type="entry name" value="CHASE2"/>
</dbReference>
<evidence type="ECO:0000256" key="1">
    <source>
        <dbReference type="ARBA" id="ARBA00000085"/>
    </source>
</evidence>
<dbReference type="GO" id="GO:0000155">
    <property type="term" value="F:phosphorelay sensor kinase activity"/>
    <property type="evidence" value="ECO:0007669"/>
    <property type="project" value="InterPro"/>
</dbReference>
<keyword evidence="4" id="KW-0808">Transferase</keyword>
<keyword evidence="7" id="KW-0812">Transmembrane</keyword>
<evidence type="ECO:0000259" key="8">
    <source>
        <dbReference type="PROSITE" id="PS50109"/>
    </source>
</evidence>
<evidence type="ECO:0000313" key="9">
    <source>
        <dbReference type="EMBL" id="PMR79694.1"/>
    </source>
</evidence>
<dbReference type="InterPro" id="IPR036890">
    <property type="entry name" value="HATPase_C_sf"/>
</dbReference>
<dbReference type="CDD" id="cd00075">
    <property type="entry name" value="HATPase"/>
    <property type="match status" value="1"/>
</dbReference>
<keyword evidence="7" id="KW-1133">Transmembrane helix</keyword>
<dbReference type="GO" id="GO:0016036">
    <property type="term" value="P:cellular response to phosphate starvation"/>
    <property type="evidence" value="ECO:0007669"/>
    <property type="project" value="TreeGrafter"/>
</dbReference>
<dbReference type="GO" id="GO:0005886">
    <property type="term" value="C:plasma membrane"/>
    <property type="evidence" value="ECO:0007669"/>
    <property type="project" value="TreeGrafter"/>
</dbReference>
<dbReference type="Proteomes" id="UP000235547">
    <property type="component" value="Unassembled WGS sequence"/>
</dbReference>
<keyword evidence="6" id="KW-0902">Two-component regulatory system</keyword>
<name>A0A2N7UGZ3_9GAMM</name>
<evidence type="ECO:0000256" key="4">
    <source>
        <dbReference type="ARBA" id="ARBA00022679"/>
    </source>
</evidence>
<dbReference type="SMART" id="SM00387">
    <property type="entry name" value="HATPase_c"/>
    <property type="match status" value="1"/>
</dbReference>
<gene>
    <name evidence="9" type="ORF">C1H70_11385</name>
</gene>
<dbReference type="InterPro" id="IPR050351">
    <property type="entry name" value="BphY/WalK/GraS-like"/>
</dbReference>
<dbReference type="PANTHER" id="PTHR45453:SF1">
    <property type="entry name" value="PHOSPHATE REGULON SENSOR PROTEIN PHOR"/>
    <property type="match status" value="1"/>
</dbReference>
<comment type="catalytic activity">
    <reaction evidence="1">
        <text>ATP + protein L-histidine = ADP + protein N-phospho-L-histidine.</text>
        <dbReference type="EC" id="2.7.13.3"/>
    </reaction>
</comment>
<dbReference type="InterPro" id="IPR036097">
    <property type="entry name" value="HisK_dim/P_sf"/>
</dbReference>
<dbReference type="Gene3D" id="3.30.565.10">
    <property type="entry name" value="Histidine kinase-like ATPase, C-terminal domain"/>
    <property type="match status" value="1"/>
</dbReference>
<dbReference type="InterPro" id="IPR004358">
    <property type="entry name" value="Sig_transdc_His_kin-like_C"/>
</dbReference>
<dbReference type="PANTHER" id="PTHR45453">
    <property type="entry name" value="PHOSPHATE REGULON SENSOR PROTEIN PHOR"/>
    <property type="match status" value="1"/>
</dbReference>
<dbReference type="EMBL" id="PNRG01000025">
    <property type="protein sequence ID" value="PMR79694.1"/>
    <property type="molecule type" value="Genomic_DNA"/>
</dbReference>
<evidence type="ECO:0000256" key="5">
    <source>
        <dbReference type="ARBA" id="ARBA00022777"/>
    </source>
</evidence>
<dbReference type="InterPro" id="IPR003594">
    <property type="entry name" value="HATPase_dom"/>
</dbReference>
<dbReference type="PRINTS" id="PR00344">
    <property type="entry name" value="BCTRLSENSOR"/>
</dbReference>
<dbReference type="InterPro" id="IPR003661">
    <property type="entry name" value="HisK_dim/P_dom"/>
</dbReference>
<dbReference type="InterPro" id="IPR005467">
    <property type="entry name" value="His_kinase_dom"/>
</dbReference>
<comment type="caution">
    <text evidence="9">The sequence shown here is derived from an EMBL/GenBank/DDBJ whole genome shotgun (WGS) entry which is preliminary data.</text>
</comment>
<dbReference type="PIRSF" id="PIRSF037347">
    <property type="entry name" value="STHK_CHASE2_PAS_prd"/>
    <property type="match status" value="1"/>
</dbReference>